<name>A0A382C4E8_9ZZZZ</name>
<reference evidence="2" key="1">
    <citation type="submission" date="2018-05" db="EMBL/GenBank/DDBJ databases">
        <authorList>
            <person name="Lanie J.A."/>
            <person name="Ng W.-L."/>
            <person name="Kazmierczak K.M."/>
            <person name="Andrzejewski T.M."/>
            <person name="Davidsen T.M."/>
            <person name="Wayne K.J."/>
            <person name="Tettelin H."/>
            <person name="Glass J.I."/>
            <person name="Rusch D."/>
            <person name="Podicherti R."/>
            <person name="Tsui H.-C.T."/>
            <person name="Winkler M.E."/>
        </authorList>
    </citation>
    <scope>NUCLEOTIDE SEQUENCE</scope>
</reference>
<protein>
    <recommendedName>
        <fullName evidence="1">Macroglobulin domain-containing protein</fullName>
    </recommendedName>
</protein>
<dbReference type="GO" id="GO:0004866">
    <property type="term" value="F:endopeptidase inhibitor activity"/>
    <property type="evidence" value="ECO:0007669"/>
    <property type="project" value="InterPro"/>
</dbReference>
<dbReference type="InterPro" id="IPR002890">
    <property type="entry name" value="MG2"/>
</dbReference>
<gene>
    <name evidence="2" type="ORF">METZ01_LOCUS173593</name>
</gene>
<dbReference type="EMBL" id="UINC01032679">
    <property type="protein sequence ID" value="SVB20739.1"/>
    <property type="molecule type" value="Genomic_DNA"/>
</dbReference>
<dbReference type="AlphaFoldDB" id="A0A382C4E8"/>
<evidence type="ECO:0000313" key="2">
    <source>
        <dbReference type="EMBL" id="SVB20739.1"/>
    </source>
</evidence>
<feature type="non-terminal residue" evidence="2">
    <location>
        <position position="668"/>
    </location>
</feature>
<dbReference type="Pfam" id="PF01835">
    <property type="entry name" value="MG2"/>
    <property type="match status" value="1"/>
</dbReference>
<accession>A0A382C4E8</accession>
<sequence>KKALERFIGKWADHQISARARYQLAQVLHSEGDFVVAHKLAKQGVDTYPNSPGGAQCHNLVQQIEAKESQVTVERIWNNPQPQVQVKYRNVDQVHFRVVSDSYDRLIKRNNYRPESLTRPEQLALLKKEIIKQWSVNLKPTDDYQEQVAKLDVPKDLPKGFYFLIASHDRNFGENNNRVYFSDFWVSDLAIVMRNRSGEGRVEGFVLDAISGEPVAGANLRAWWRQGRNRVEAQPTVSDANGMFRFPAVNRGYLILASKGRDQLSTARDHYNSNRFGQPRPYTRTVFFTDRSLYRPGQTIEYKGICINVDQNGDNYKVMPNQFVTVHFRDRNGKEVATQRQQSNEFGSFSGKFTAPRDRLMGRMSLLVRGGGPSGSASFSVEEYKRPKFQVAIDDPKTAAKLNGTVKVAGKATAYTGAAINDAQVKWRVVRQVRYPRWWGWHYWWRPMPQGKTQEIAHGTTGTKPDGSFEVEFTALPDLSVPAKDEPTFNYKIHADVVDTTGETRSADNSINVGYTALKANVTAGEWQTVDNAVKLDISTTSLDGIGQSAEGSLKIYALKQPAKVQREKLRGGYYPMPRMFGRRALTFKPDPDPSKPNSWELGKVLATKGFTTDKSGKADFSLKLPVGAYRAMLETQDRFGKKVTAQLPIQVVNPEAGKLAIKVPHLL</sequence>
<evidence type="ECO:0000259" key="1">
    <source>
        <dbReference type="Pfam" id="PF01835"/>
    </source>
</evidence>
<dbReference type="SUPFAM" id="SSF49464">
    <property type="entry name" value="Carboxypeptidase regulatory domain-like"/>
    <property type="match status" value="1"/>
</dbReference>
<organism evidence="2">
    <name type="scientific">marine metagenome</name>
    <dbReference type="NCBI Taxonomy" id="408172"/>
    <lineage>
        <taxon>unclassified sequences</taxon>
        <taxon>metagenomes</taxon>
        <taxon>ecological metagenomes</taxon>
    </lineage>
</organism>
<dbReference type="Gene3D" id="2.60.40.1930">
    <property type="match status" value="1"/>
</dbReference>
<dbReference type="PANTHER" id="PTHR40094">
    <property type="entry name" value="ALPHA-2-MACROGLOBULIN HOMOLOG"/>
    <property type="match status" value="1"/>
</dbReference>
<feature type="domain" description="Macroglobulin" evidence="1">
    <location>
        <begin position="286"/>
        <end position="381"/>
    </location>
</feature>
<dbReference type="InterPro" id="IPR008969">
    <property type="entry name" value="CarboxyPept-like_regulatory"/>
</dbReference>
<proteinExistence type="predicted"/>
<dbReference type="PANTHER" id="PTHR40094:SF1">
    <property type="entry name" value="UBIQUITIN DOMAIN-CONTAINING PROTEIN"/>
    <property type="match status" value="1"/>
</dbReference>
<dbReference type="InterPro" id="IPR051802">
    <property type="entry name" value="YfhM-like"/>
</dbReference>
<feature type="non-terminal residue" evidence="2">
    <location>
        <position position="1"/>
    </location>
</feature>